<keyword evidence="10" id="KW-0829">Tyrosine-protein kinase</keyword>
<dbReference type="OrthoDB" id="1668230at2759"/>
<evidence type="ECO:0000256" key="1">
    <source>
        <dbReference type="ARBA" id="ARBA00004167"/>
    </source>
</evidence>
<dbReference type="SUPFAM" id="SSF82671">
    <property type="entry name" value="SEA domain"/>
    <property type="match status" value="1"/>
</dbReference>
<keyword evidence="4 20" id="KW-0812">Transmembrane</keyword>
<dbReference type="InterPro" id="IPR036364">
    <property type="entry name" value="SEA_dom_sf"/>
</dbReference>
<dbReference type="Gene3D" id="1.10.510.10">
    <property type="entry name" value="Transferase(Phosphotransferase) domain 1"/>
    <property type="match status" value="1"/>
</dbReference>
<dbReference type="InterPro" id="IPR050122">
    <property type="entry name" value="RTK"/>
</dbReference>
<evidence type="ECO:0000256" key="5">
    <source>
        <dbReference type="ARBA" id="ARBA00022741"/>
    </source>
</evidence>
<evidence type="ECO:0000256" key="7">
    <source>
        <dbReference type="ARBA" id="ARBA00022840"/>
    </source>
</evidence>
<dbReference type="InterPro" id="IPR001245">
    <property type="entry name" value="Ser-Thr/Tyr_kinase_cat_dom"/>
</dbReference>
<feature type="binding site" evidence="17">
    <location>
        <begin position="693"/>
        <end position="699"/>
    </location>
    <ligand>
        <name>ATP</name>
        <dbReference type="ChEBI" id="CHEBI:30616"/>
    </ligand>
</feature>
<dbReference type="SMART" id="SM00219">
    <property type="entry name" value="TyrKc"/>
    <property type="match status" value="1"/>
</dbReference>
<keyword evidence="3" id="KW-0808">Transferase</keyword>
<evidence type="ECO:0000256" key="9">
    <source>
        <dbReference type="ARBA" id="ARBA00023136"/>
    </source>
</evidence>
<keyword evidence="13" id="KW-0325">Glycoprotein</keyword>
<dbReference type="InterPro" id="IPR007110">
    <property type="entry name" value="Ig-like_dom"/>
</dbReference>
<dbReference type="Gene3D" id="3.30.200.20">
    <property type="entry name" value="Phosphorylase Kinase, domain 1"/>
    <property type="match status" value="1"/>
</dbReference>
<dbReference type="InterPro" id="IPR008266">
    <property type="entry name" value="Tyr_kinase_AS"/>
</dbReference>
<feature type="binding site" evidence="18">
    <location>
        <position position="772"/>
    </location>
    <ligand>
        <name>Mg(2+)</name>
        <dbReference type="ChEBI" id="CHEBI:18420"/>
    </ligand>
</feature>
<dbReference type="PANTHER" id="PTHR24416:SF621">
    <property type="entry name" value="TYROSINE KINASE RECEPTOR CAD96CA"/>
    <property type="match status" value="1"/>
</dbReference>
<dbReference type="SUPFAM" id="SSF48726">
    <property type="entry name" value="Immunoglobulin"/>
    <property type="match status" value="2"/>
</dbReference>
<dbReference type="PROSITE" id="PS00109">
    <property type="entry name" value="PROTEIN_KINASE_TYR"/>
    <property type="match status" value="1"/>
</dbReference>
<evidence type="ECO:0000256" key="10">
    <source>
        <dbReference type="ARBA" id="ARBA00023137"/>
    </source>
</evidence>
<dbReference type="GO" id="GO:0046872">
    <property type="term" value="F:metal ion binding"/>
    <property type="evidence" value="ECO:0007669"/>
    <property type="project" value="UniProtKB-KW"/>
</dbReference>
<dbReference type="Gene3D" id="3.30.70.960">
    <property type="entry name" value="SEA domain"/>
    <property type="match status" value="1"/>
</dbReference>
<evidence type="ECO:0000256" key="12">
    <source>
        <dbReference type="ARBA" id="ARBA00023170"/>
    </source>
</evidence>
<evidence type="ECO:0000256" key="11">
    <source>
        <dbReference type="ARBA" id="ARBA00023157"/>
    </source>
</evidence>
<dbReference type="PRINTS" id="PR00109">
    <property type="entry name" value="TYRKINASE"/>
</dbReference>
<dbReference type="EC" id="2.7.10.1" evidence="2"/>
<dbReference type="InterPro" id="IPR017441">
    <property type="entry name" value="Protein_kinase_ATP_BS"/>
</dbReference>
<dbReference type="SMART" id="SM00408">
    <property type="entry name" value="IGc2"/>
    <property type="match status" value="1"/>
</dbReference>
<comment type="caution">
    <text evidence="24">The sequence shown here is derived from an EMBL/GenBank/DDBJ whole genome shotgun (WGS) entry which is preliminary data.</text>
</comment>
<evidence type="ECO:0000259" key="22">
    <source>
        <dbReference type="PROSITE" id="PS50024"/>
    </source>
</evidence>
<comment type="subcellular location">
    <subcellularLocation>
        <location evidence="1">Membrane</location>
        <topology evidence="1">Single-pass membrane protein</topology>
    </subcellularLocation>
</comment>
<comment type="catalytic activity">
    <reaction evidence="15">
        <text>L-tyrosyl-[protein] + ATP = O-phospho-L-tyrosyl-[protein] + ADP + H(+)</text>
        <dbReference type="Rhea" id="RHEA:10596"/>
        <dbReference type="Rhea" id="RHEA-COMP:10136"/>
        <dbReference type="Rhea" id="RHEA-COMP:20101"/>
        <dbReference type="ChEBI" id="CHEBI:15378"/>
        <dbReference type="ChEBI" id="CHEBI:30616"/>
        <dbReference type="ChEBI" id="CHEBI:46858"/>
        <dbReference type="ChEBI" id="CHEBI:61978"/>
        <dbReference type="ChEBI" id="CHEBI:456216"/>
        <dbReference type="EC" id="2.7.10.1"/>
    </reaction>
</comment>
<evidence type="ECO:0000256" key="19">
    <source>
        <dbReference type="PROSITE-ProRule" id="PRU10141"/>
    </source>
</evidence>
<dbReference type="Pfam" id="PF13927">
    <property type="entry name" value="Ig_3"/>
    <property type="match status" value="1"/>
</dbReference>
<evidence type="ECO:0000256" key="17">
    <source>
        <dbReference type="PIRSR" id="PIRSR000615-2"/>
    </source>
</evidence>
<dbReference type="PROSITE" id="PS50835">
    <property type="entry name" value="IG_LIKE"/>
    <property type="match status" value="1"/>
</dbReference>
<keyword evidence="11" id="KW-1015">Disulfide bond</keyword>
<organism evidence="24 25">
    <name type="scientific">Pocillopora damicornis</name>
    <name type="common">Cauliflower coral</name>
    <name type="synonym">Millepora damicornis</name>
    <dbReference type="NCBI Taxonomy" id="46731"/>
    <lineage>
        <taxon>Eukaryota</taxon>
        <taxon>Metazoa</taxon>
        <taxon>Cnidaria</taxon>
        <taxon>Anthozoa</taxon>
        <taxon>Hexacorallia</taxon>
        <taxon>Scleractinia</taxon>
        <taxon>Astrocoeniina</taxon>
        <taxon>Pocilloporidae</taxon>
        <taxon>Pocillopora</taxon>
    </lineage>
</organism>
<feature type="active site" description="Proton acceptor" evidence="16">
    <location>
        <position position="754"/>
    </location>
</feature>
<feature type="binding site" evidence="18">
    <location>
        <position position="759"/>
    </location>
    <ligand>
        <name>Mg(2+)</name>
        <dbReference type="ChEBI" id="CHEBI:18420"/>
    </ligand>
</feature>
<dbReference type="InterPro" id="IPR003598">
    <property type="entry name" value="Ig_sub2"/>
</dbReference>
<dbReference type="PANTHER" id="PTHR24416">
    <property type="entry name" value="TYROSINE-PROTEIN KINASE RECEPTOR"/>
    <property type="match status" value="1"/>
</dbReference>
<evidence type="ECO:0000256" key="13">
    <source>
        <dbReference type="ARBA" id="ARBA00023180"/>
    </source>
</evidence>
<sequence>NSVLLFPIPFQARHSYMPESLRLMSFKNSTPLFESVLLVSALFHATLGNGSPRFVYKAIFLCSRYFFMDGIQFMAMMLFPALAGALPTWTVQPVNFTSVVQGKNITLAWEYNVDGKFAQAQFSDLKKAGKEKAVAVKSSANGNVVVASDYQERFIVRISASQTLVTILRAQKADIGKYKLQVINRKLETINSVVEVSVHYLPTNTVLSVFPDSSEVFGGSVLYEKCSTDARPDPHIFLLYFNGNFISNSSSGEFNVTAYSDGVYTCAPINTVGSGDNASFSVTIFGKATIGLEPRNVTALVGEATSLKCLAHGNPPPTITWARHGIGNGSELFFPSAKFSDSGWYRCVATNAYGVSFSPLAYLDVTDSASTFINGRMTILNENFDNGLENPSSARYQTLKRQFVEAVREVFKSDSTFHSTDVTRFEKGSVIILFALTFKEVVRTDRKITILKNAASDGRIGVLDVDPVSVMAIRETKEPATSNLGCRPSSSPESSACSSDNKIFGAVIGVLVFVIIGLLIFIFFLQRRSGIESKQRRCEMVREETQPRPLSYEISMSRLEQVVMQTNRVTIEESLAETSETEVDTELIDTGIAGYESALPVTNSSWKVPQENVSVRETIGKGAFSQVARGTVKNLQGASEVTVVAVKMLKENAPTSDRKDLLSELDLMKQLKPHPYVIKLLGFVAEPLLVLTEYVPFGDLLGYLRKSRGLNDSYYSNPKFTAETSLTADKLMKFAWQIADGMSYLSTKCIIHRDLAARNVLVGENETCKVTDFGMARDVQQDSIYEMKTTGRLPIKWTAYESLFYGTYTTKSDVWSYGIVLYEIFTLGGSPYPGMEGKTVPGWLKLGYRMPKPVHIDDKLY</sequence>
<dbReference type="InterPro" id="IPR020635">
    <property type="entry name" value="Tyr_kinase_cat_dom"/>
</dbReference>
<evidence type="ECO:0000256" key="16">
    <source>
        <dbReference type="PIRSR" id="PIRSR000615-1"/>
    </source>
</evidence>
<dbReference type="FunFam" id="1.10.510.10:FF:000554">
    <property type="entry name" value="Predicted protein"/>
    <property type="match status" value="1"/>
</dbReference>
<feature type="binding site" evidence="17">
    <location>
        <position position="758"/>
    </location>
    <ligand>
        <name>ATP</name>
        <dbReference type="ChEBI" id="CHEBI:30616"/>
    </ligand>
</feature>
<name>A0A3M6U0Q3_POCDA</name>
<dbReference type="PROSITE" id="PS00107">
    <property type="entry name" value="PROTEIN_KINASE_ATP"/>
    <property type="match status" value="1"/>
</dbReference>
<feature type="binding site" evidence="17 19">
    <location>
        <position position="647"/>
    </location>
    <ligand>
        <name>ATP</name>
        <dbReference type="ChEBI" id="CHEBI:30616"/>
    </ligand>
</feature>
<dbReference type="PROSITE" id="PS50011">
    <property type="entry name" value="PROTEIN_KINASE_DOM"/>
    <property type="match status" value="1"/>
</dbReference>
<feature type="transmembrane region" description="Helical" evidence="20">
    <location>
        <begin position="503"/>
        <end position="525"/>
    </location>
</feature>
<dbReference type="Pfam" id="PF07714">
    <property type="entry name" value="PK_Tyr_Ser-Thr"/>
    <property type="match status" value="1"/>
</dbReference>
<reference evidence="24 25" key="1">
    <citation type="journal article" date="2018" name="Sci. Rep.">
        <title>Comparative analysis of the Pocillopora damicornis genome highlights role of immune system in coral evolution.</title>
        <authorList>
            <person name="Cunning R."/>
            <person name="Bay R.A."/>
            <person name="Gillette P."/>
            <person name="Baker A.C."/>
            <person name="Traylor-Knowles N."/>
        </authorList>
    </citation>
    <scope>NUCLEOTIDE SEQUENCE [LARGE SCALE GENOMIC DNA]</scope>
    <source>
        <strain evidence="24">RSMAS</strain>
        <tissue evidence="24">Whole animal</tissue>
    </source>
</reference>
<evidence type="ECO:0000256" key="4">
    <source>
        <dbReference type="ARBA" id="ARBA00022692"/>
    </source>
</evidence>
<dbReference type="CDD" id="cd12087">
    <property type="entry name" value="TM_EGFR-like"/>
    <property type="match status" value="1"/>
</dbReference>
<keyword evidence="18" id="KW-0479">Metal-binding</keyword>
<keyword evidence="8 20" id="KW-1133">Transmembrane helix</keyword>
<dbReference type="GO" id="GO:0043235">
    <property type="term" value="C:receptor complex"/>
    <property type="evidence" value="ECO:0007669"/>
    <property type="project" value="TreeGrafter"/>
</dbReference>
<dbReference type="AlphaFoldDB" id="A0A3M6U0Q3"/>
<evidence type="ECO:0000256" key="14">
    <source>
        <dbReference type="ARBA" id="ARBA00023319"/>
    </source>
</evidence>
<keyword evidence="9 20" id="KW-0472">Membrane</keyword>
<feature type="domain" description="Ig-like" evidence="23">
    <location>
        <begin position="288"/>
        <end position="358"/>
    </location>
</feature>
<evidence type="ECO:0000256" key="6">
    <source>
        <dbReference type="ARBA" id="ARBA00022777"/>
    </source>
</evidence>
<keyword evidence="14" id="KW-0393">Immunoglobulin domain</keyword>
<evidence type="ECO:0000256" key="2">
    <source>
        <dbReference type="ARBA" id="ARBA00011902"/>
    </source>
</evidence>
<evidence type="ECO:0000313" key="25">
    <source>
        <dbReference type="Proteomes" id="UP000275408"/>
    </source>
</evidence>
<protein>
    <recommendedName>
        <fullName evidence="2">receptor protein-tyrosine kinase</fullName>
        <ecNumber evidence="2">2.7.10.1</ecNumber>
    </recommendedName>
</protein>
<keyword evidence="6" id="KW-0418">Kinase</keyword>
<evidence type="ECO:0000313" key="24">
    <source>
        <dbReference type="EMBL" id="RMX47206.1"/>
    </source>
</evidence>
<evidence type="ECO:0000259" key="23">
    <source>
        <dbReference type="PROSITE" id="PS50835"/>
    </source>
</evidence>
<dbReference type="InterPro" id="IPR000719">
    <property type="entry name" value="Prot_kinase_dom"/>
</dbReference>
<dbReference type="InterPro" id="IPR036179">
    <property type="entry name" value="Ig-like_dom_sf"/>
</dbReference>
<dbReference type="SUPFAM" id="SSF56112">
    <property type="entry name" value="Protein kinase-like (PK-like)"/>
    <property type="match status" value="1"/>
</dbReference>
<dbReference type="GO" id="GO:0007169">
    <property type="term" value="P:cell surface receptor protein tyrosine kinase signaling pathway"/>
    <property type="evidence" value="ECO:0007669"/>
    <property type="project" value="TreeGrafter"/>
</dbReference>
<keyword evidence="7 17" id="KW-0067">ATP-binding</keyword>
<dbReference type="SMART" id="SM00409">
    <property type="entry name" value="IG"/>
    <property type="match status" value="2"/>
</dbReference>
<dbReference type="InterPro" id="IPR000082">
    <property type="entry name" value="SEA_dom"/>
</dbReference>
<evidence type="ECO:0000256" key="15">
    <source>
        <dbReference type="ARBA" id="ARBA00051243"/>
    </source>
</evidence>
<evidence type="ECO:0000259" key="21">
    <source>
        <dbReference type="PROSITE" id="PS50011"/>
    </source>
</evidence>
<dbReference type="GO" id="GO:0005524">
    <property type="term" value="F:ATP binding"/>
    <property type="evidence" value="ECO:0007669"/>
    <property type="project" value="UniProtKB-UniRule"/>
</dbReference>
<dbReference type="InterPro" id="IPR013783">
    <property type="entry name" value="Ig-like_fold"/>
</dbReference>
<dbReference type="EMBL" id="RCHS01002465">
    <property type="protein sequence ID" value="RMX47206.1"/>
    <property type="molecule type" value="Genomic_DNA"/>
</dbReference>
<evidence type="ECO:0000256" key="20">
    <source>
        <dbReference type="SAM" id="Phobius"/>
    </source>
</evidence>
<proteinExistence type="predicted"/>
<keyword evidence="5 17" id="KW-0547">Nucleotide-binding</keyword>
<dbReference type="Pfam" id="PF01390">
    <property type="entry name" value="SEA"/>
    <property type="match status" value="1"/>
</dbReference>
<evidence type="ECO:0000256" key="3">
    <source>
        <dbReference type="ARBA" id="ARBA00022679"/>
    </source>
</evidence>
<dbReference type="Proteomes" id="UP000275408">
    <property type="component" value="Unassembled WGS sequence"/>
</dbReference>
<dbReference type="InterPro" id="IPR003599">
    <property type="entry name" value="Ig_sub"/>
</dbReference>
<gene>
    <name evidence="24" type="ORF">pdam_00023707</name>
</gene>
<evidence type="ECO:0000256" key="18">
    <source>
        <dbReference type="PIRSR" id="PIRSR000615-3"/>
    </source>
</evidence>
<dbReference type="CDD" id="cd00192">
    <property type="entry name" value="PTKc"/>
    <property type="match status" value="1"/>
</dbReference>
<dbReference type="GO" id="GO:0005886">
    <property type="term" value="C:plasma membrane"/>
    <property type="evidence" value="ECO:0007669"/>
    <property type="project" value="TreeGrafter"/>
</dbReference>
<dbReference type="GO" id="GO:0004714">
    <property type="term" value="F:transmembrane receptor protein tyrosine kinase activity"/>
    <property type="evidence" value="ECO:0007669"/>
    <property type="project" value="UniProtKB-EC"/>
</dbReference>
<feature type="domain" description="Protein kinase" evidence="21">
    <location>
        <begin position="613"/>
        <end position="861"/>
    </location>
</feature>
<keyword evidence="12" id="KW-0675">Receptor</keyword>
<accession>A0A3M6U0Q3</accession>
<keyword evidence="18" id="KW-0460">Magnesium</keyword>
<feature type="domain" description="SEA" evidence="22">
    <location>
        <begin position="369"/>
        <end position="477"/>
    </location>
</feature>
<dbReference type="Gene3D" id="2.60.40.10">
    <property type="entry name" value="Immunoglobulins"/>
    <property type="match status" value="3"/>
</dbReference>
<dbReference type="STRING" id="46731.A0A3M6U0Q3"/>
<feature type="non-terminal residue" evidence="24">
    <location>
        <position position="1"/>
    </location>
</feature>
<evidence type="ECO:0000256" key="8">
    <source>
        <dbReference type="ARBA" id="ARBA00022989"/>
    </source>
</evidence>
<dbReference type="InterPro" id="IPR011009">
    <property type="entry name" value="Kinase-like_dom_sf"/>
</dbReference>
<keyword evidence="25" id="KW-1185">Reference proteome</keyword>
<dbReference type="PROSITE" id="PS50024">
    <property type="entry name" value="SEA"/>
    <property type="match status" value="1"/>
</dbReference>